<evidence type="ECO:0000313" key="2">
    <source>
        <dbReference type="EMBL" id="CAF1126363.1"/>
    </source>
</evidence>
<organism evidence="1 4">
    <name type="scientific">Adineta steineri</name>
    <dbReference type="NCBI Taxonomy" id="433720"/>
    <lineage>
        <taxon>Eukaryota</taxon>
        <taxon>Metazoa</taxon>
        <taxon>Spiralia</taxon>
        <taxon>Gnathifera</taxon>
        <taxon>Rotifera</taxon>
        <taxon>Eurotatoria</taxon>
        <taxon>Bdelloidea</taxon>
        <taxon>Adinetida</taxon>
        <taxon>Adinetidae</taxon>
        <taxon>Adineta</taxon>
    </lineage>
</organism>
<dbReference type="Proteomes" id="UP000663832">
    <property type="component" value="Unassembled WGS sequence"/>
</dbReference>
<dbReference type="EMBL" id="CAJNOM010000140">
    <property type="protein sequence ID" value="CAF1126363.1"/>
    <property type="molecule type" value="Genomic_DNA"/>
</dbReference>
<protein>
    <submittedName>
        <fullName evidence="1">Uncharacterized protein</fullName>
    </submittedName>
</protein>
<evidence type="ECO:0000313" key="1">
    <source>
        <dbReference type="EMBL" id="CAF1058703.1"/>
    </source>
</evidence>
<dbReference type="AlphaFoldDB" id="A0A814L539"/>
<dbReference type="OrthoDB" id="10009162at2759"/>
<keyword evidence="3" id="KW-1185">Reference proteome</keyword>
<comment type="caution">
    <text evidence="1">The sequence shown here is derived from an EMBL/GenBank/DDBJ whole genome shotgun (WGS) entry which is preliminary data.</text>
</comment>
<dbReference type="EMBL" id="CAJNOI010000100">
    <property type="protein sequence ID" value="CAF1058703.1"/>
    <property type="molecule type" value="Genomic_DNA"/>
</dbReference>
<sequence length="125" mass="14683">MRNSRVKNLHRHYTPLGYPPQANNNVLVMTDEERRILNFGPKFVPSNPKQALHRLSKEISTLKDKVGEAWRRETRTIGKYFDKLKLNPQDAELPHLYYNPKDHKLGEPLRRVHAGNELQNNSNFQ</sequence>
<gene>
    <name evidence="1" type="ORF">BJG266_LOCUS19037</name>
    <name evidence="2" type="ORF">QVE165_LOCUS21684</name>
</gene>
<dbReference type="Proteomes" id="UP000663877">
    <property type="component" value="Unassembled WGS sequence"/>
</dbReference>
<evidence type="ECO:0000313" key="3">
    <source>
        <dbReference type="Proteomes" id="UP000663832"/>
    </source>
</evidence>
<accession>A0A814L539</accession>
<proteinExistence type="predicted"/>
<evidence type="ECO:0000313" key="4">
    <source>
        <dbReference type="Proteomes" id="UP000663877"/>
    </source>
</evidence>
<reference evidence="1" key="1">
    <citation type="submission" date="2021-02" db="EMBL/GenBank/DDBJ databases">
        <authorList>
            <person name="Nowell W R."/>
        </authorList>
    </citation>
    <scope>NUCLEOTIDE SEQUENCE</scope>
</reference>
<name>A0A814L539_9BILA</name>